<dbReference type="AlphaFoldDB" id="A0A336M5R2"/>
<sequence>MSITECQHVIIECWGSIHSLNEIYITGLNHYQLEALINEFHLQQGATIITGQRPPSYRFTKDPRPMTDVLNFLSASFGFYLVTSSLNESQTQLFLRKQKI</sequence>
<evidence type="ECO:0000313" key="1">
    <source>
        <dbReference type="EMBL" id="SSX25606.1"/>
    </source>
</evidence>
<reference evidence="1" key="1">
    <citation type="submission" date="2018-07" db="EMBL/GenBank/DDBJ databases">
        <authorList>
            <person name="Quirk P.G."/>
            <person name="Krulwich T.A."/>
        </authorList>
    </citation>
    <scope>NUCLEOTIDE SEQUENCE</scope>
</reference>
<proteinExistence type="predicted"/>
<dbReference type="VEuPathDB" id="VectorBase:CSON012585"/>
<name>A0A336M5R2_CULSO</name>
<dbReference type="EMBL" id="UFQT01000601">
    <property type="protein sequence ID" value="SSX25606.1"/>
    <property type="molecule type" value="Genomic_DNA"/>
</dbReference>
<organism evidence="1">
    <name type="scientific">Culicoides sonorensis</name>
    <name type="common">Biting midge</name>
    <dbReference type="NCBI Taxonomy" id="179676"/>
    <lineage>
        <taxon>Eukaryota</taxon>
        <taxon>Metazoa</taxon>
        <taxon>Ecdysozoa</taxon>
        <taxon>Arthropoda</taxon>
        <taxon>Hexapoda</taxon>
        <taxon>Insecta</taxon>
        <taxon>Pterygota</taxon>
        <taxon>Neoptera</taxon>
        <taxon>Endopterygota</taxon>
        <taxon>Diptera</taxon>
        <taxon>Nematocera</taxon>
        <taxon>Chironomoidea</taxon>
        <taxon>Ceratopogonidae</taxon>
        <taxon>Ceratopogoninae</taxon>
        <taxon>Culicoides</taxon>
        <taxon>Monoculicoides</taxon>
    </lineage>
</organism>
<gene>
    <name evidence="1" type="primary">CSON012585</name>
</gene>
<protein>
    <submittedName>
        <fullName evidence="1">CSON012585 protein</fullName>
    </submittedName>
</protein>
<accession>A0A336M5R2</accession>